<comment type="caution">
    <text evidence="1">The sequence shown here is derived from an EMBL/GenBank/DDBJ whole genome shotgun (WGS) entry which is preliminary data.</text>
</comment>
<dbReference type="InterPro" id="IPR032710">
    <property type="entry name" value="NTF2-like_dom_sf"/>
</dbReference>
<dbReference type="SUPFAM" id="SSF54427">
    <property type="entry name" value="NTF2-like"/>
    <property type="match status" value="1"/>
</dbReference>
<reference evidence="1 2" key="1">
    <citation type="journal article" date="2020" name="Insects">
        <title>Bacteria Belonging to Pseudomonas typographi sp. nov. from the Bark Beetle Ips typographus Have Genomic Potential to Aid in the Host Ecology.</title>
        <authorList>
            <person name="Peral-Aranega E."/>
            <person name="Saati-Santamaria Z."/>
            <person name="Kolarik M."/>
            <person name="Rivas R."/>
            <person name="Garcia-Fraile P."/>
        </authorList>
    </citation>
    <scope>NUCLEOTIDE SEQUENCE [LARGE SCALE GENOMIC DNA]</scope>
    <source>
        <strain evidence="1 2">CA3A</strain>
    </source>
</reference>
<sequence>MSNESKAAIEHFLHGQIECWNNGDKEGFFAHYRSLTPSGLSIEFVGRPIPTNPWEILEAMWDQQQPRTRVEVRETIITDEEAACYHFNARRDGSGGIETIELYRFDGGKLWVRYFIKN</sequence>
<organism evidence="1 2">
    <name type="scientific">Pseudomonas typographi</name>
    <dbReference type="NCBI Taxonomy" id="2715964"/>
    <lineage>
        <taxon>Bacteria</taxon>
        <taxon>Pseudomonadati</taxon>
        <taxon>Pseudomonadota</taxon>
        <taxon>Gammaproteobacteria</taxon>
        <taxon>Pseudomonadales</taxon>
        <taxon>Pseudomonadaceae</taxon>
        <taxon>Pseudomonas</taxon>
    </lineage>
</organism>
<evidence type="ECO:0000313" key="2">
    <source>
        <dbReference type="Proteomes" id="UP000805841"/>
    </source>
</evidence>
<dbReference type="RefSeq" id="WP_190417081.1">
    <property type="nucleotide sequence ID" value="NZ_JAAOCA010000003.1"/>
</dbReference>
<gene>
    <name evidence="1" type="ORF">HAQ05_02635</name>
</gene>
<accession>A0ABR7YWS4</accession>
<protein>
    <submittedName>
        <fullName evidence="1">Nuclear transport factor 2 family protein</fullName>
    </submittedName>
</protein>
<keyword evidence="2" id="KW-1185">Reference proteome</keyword>
<proteinExistence type="predicted"/>
<dbReference type="EMBL" id="JAAOCA010000003">
    <property type="protein sequence ID" value="MBD1597610.1"/>
    <property type="molecule type" value="Genomic_DNA"/>
</dbReference>
<dbReference type="Gene3D" id="3.10.450.50">
    <property type="match status" value="1"/>
</dbReference>
<evidence type="ECO:0000313" key="1">
    <source>
        <dbReference type="EMBL" id="MBD1597610.1"/>
    </source>
</evidence>
<name>A0ABR7YWS4_9PSED</name>
<dbReference type="Proteomes" id="UP000805841">
    <property type="component" value="Unassembled WGS sequence"/>
</dbReference>